<dbReference type="InterPro" id="IPR015943">
    <property type="entry name" value="WD40/YVTN_repeat-like_dom_sf"/>
</dbReference>
<keyword evidence="2" id="KW-0313">Glucose metabolism</keyword>
<evidence type="ECO:0000256" key="1">
    <source>
        <dbReference type="ARBA" id="ARBA00005564"/>
    </source>
</evidence>
<gene>
    <name evidence="4" type="ORF">CE139_13730</name>
</gene>
<name>A0A2Z5AEQ5_9PSED</name>
<dbReference type="SUPFAM" id="SSF51004">
    <property type="entry name" value="C-terminal (heme d1) domain of cytochrome cd1-nitrite reductase"/>
    <property type="match status" value="1"/>
</dbReference>
<evidence type="ECO:0008006" key="6">
    <source>
        <dbReference type="Google" id="ProtNLM"/>
    </source>
</evidence>
<keyword evidence="2" id="KW-0119">Carbohydrate metabolism</keyword>
<protein>
    <recommendedName>
        <fullName evidence="6">Lactonase family protein</fullName>
    </recommendedName>
</protein>
<dbReference type="PANTHER" id="PTHR30344">
    <property type="entry name" value="6-PHOSPHOGLUCONOLACTONASE-RELATED"/>
    <property type="match status" value="1"/>
</dbReference>
<dbReference type="Proteomes" id="UP000250579">
    <property type="component" value="Chromosome"/>
</dbReference>
<organism evidence="4 5">
    <name type="scientific">Pseudomonas oryzihabitans</name>
    <dbReference type="NCBI Taxonomy" id="47885"/>
    <lineage>
        <taxon>Bacteria</taxon>
        <taxon>Pseudomonadati</taxon>
        <taxon>Pseudomonadota</taxon>
        <taxon>Gammaproteobacteria</taxon>
        <taxon>Pseudomonadales</taxon>
        <taxon>Pseudomonadaceae</taxon>
        <taxon>Pseudomonas</taxon>
    </lineage>
</organism>
<evidence type="ECO:0000313" key="4">
    <source>
        <dbReference type="EMBL" id="AXA69014.1"/>
    </source>
</evidence>
<sequence>MRGDGASVAADHASPRASGCRCRGRTERRLRSQLVSGLLSQAADSGASWVFTGSGTVLGCYRFQPDTGQLEWISERALPAKIQYAAFDPQRRLIYVAVSDAGAGVTGAPGRLHQLHTLSLDTLPAAPRIFCEPLTLPERPIHVALDTQGAALLIAFNRSGSIARVPLDTLGCPRNEPVTVLPAGIFTHQVLPAPNGRYVIALSRGNAATARREEERGSVHLYRYRAGALVETGCHPCEPQLGPRHLAFHPMRPWLYMAMERGNALRHHHLDEQGEPVFPAVDQVPTLREAEHGRLDRQKGGCLVCHPNGRHLYVSNRSDIIELRGGRPELSAGENTIAVFALDQLTGAPRLVQQLDSGGIEPRCLAIDASGRWLIVGNQLPAWLPAAARYQPANLAVFRIDEEGRLDYHGQHQLAAYASLFWLDVLPA</sequence>
<dbReference type="GO" id="GO:0017057">
    <property type="term" value="F:6-phosphogluconolactonase activity"/>
    <property type="evidence" value="ECO:0007669"/>
    <property type="project" value="TreeGrafter"/>
</dbReference>
<dbReference type="InterPro" id="IPR011048">
    <property type="entry name" value="Haem_d1_sf"/>
</dbReference>
<dbReference type="Gene3D" id="2.130.10.10">
    <property type="entry name" value="YVTN repeat-like/Quinoprotein amine dehydrogenase"/>
    <property type="match status" value="1"/>
</dbReference>
<evidence type="ECO:0000313" key="5">
    <source>
        <dbReference type="Proteomes" id="UP000250579"/>
    </source>
</evidence>
<feature type="region of interest" description="Disordered" evidence="3">
    <location>
        <begin position="1"/>
        <end position="20"/>
    </location>
</feature>
<dbReference type="InterPro" id="IPR019405">
    <property type="entry name" value="Lactonase_7-beta_prop"/>
</dbReference>
<dbReference type="AlphaFoldDB" id="A0A2Z5AEQ5"/>
<dbReference type="EMBL" id="CP022198">
    <property type="protein sequence ID" value="AXA69014.1"/>
    <property type="molecule type" value="Genomic_DNA"/>
</dbReference>
<dbReference type="Pfam" id="PF10282">
    <property type="entry name" value="Lactonase"/>
    <property type="match status" value="1"/>
</dbReference>
<dbReference type="GO" id="GO:0006006">
    <property type="term" value="P:glucose metabolic process"/>
    <property type="evidence" value="ECO:0007669"/>
    <property type="project" value="UniProtKB-KW"/>
</dbReference>
<comment type="similarity">
    <text evidence="1">Belongs to the cycloisomerase 2 family.</text>
</comment>
<accession>A0A2Z5AEQ5</accession>
<dbReference type="PANTHER" id="PTHR30344:SF1">
    <property type="entry name" value="6-PHOSPHOGLUCONOLACTONASE"/>
    <property type="match status" value="1"/>
</dbReference>
<reference evidence="4 5" key="1">
    <citation type="submission" date="2017-06" db="EMBL/GenBank/DDBJ databases">
        <title>Evolution towards high GC content and high-temperature stress adaptation in endophytic Pseudomonas oryzihabitans impacted its plant-growth promoting traits.</title>
        <authorList>
            <person name="Nascimento F.X."/>
        </authorList>
    </citation>
    <scope>NUCLEOTIDE SEQUENCE [LARGE SCALE GENOMIC DNA]</scope>
    <source>
        <strain evidence="4 5">MS8</strain>
    </source>
</reference>
<evidence type="ECO:0000256" key="2">
    <source>
        <dbReference type="ARBA" id="ARBA00022526"/>
    </source>
</evidence>
<dbReference type="InterPro" id="IPR050282">
    <property type="entry name" value="Cycloisomerase_2"/>
</dbReference>
<evidence type="ECO:0000256" key="3">
    <source>
        <dbReference type="SAM" id="MobiDB-lite"/>
    </source>
</evidence>
<proteinExistence type="inferred from homology"/>